<dbReference type="PANTHER" id="PTHR43531:SF11">
    <property type="entry name" value="METHYL-ACCEPTING CHEMOTAXIS PROTEIN 3"/>
    <property type="match status" value="1"/>
</dbReference>
<dbReference type="SUPFAM" id="SSF51735">
    <property type="entry name" value="NAD(P)-binding Rossmann-fold domains"/>
    <property type="match status" value="1"/>
</dbReference>
<evidence type="ECO:0000313" key="5">
    <source>
        <dbReference type="EMBL" id="MBP2027856.1"/>
    </source>
</evidence>
<dbReference type="PROSITE" id="PS50111">
    <property type="entry name" value="CHEMOTAXIS_TRANSDUC_2"/>
    <property type="match status" value="1"/>
</dbReference>
<name>A0ABS4KL36_9FIRM</name>
<dbReference type="PANTHER" id="PTHR43531">
    <property type="entry name" value="PROTEIN ICFG"/>
    <property type="match status" value="1"/>
</dbReference>
<proteinExistence type="inferred from homology"/>
<protein>
    <submittedName>
        <fullName evidence="5">Methyl-accepting chemotaxis protein</fullName>
    </submittedName>
</protein>
<dbReference type="Proteomes" id="UP001314903">
    <property type="component" value="Unassembled WGS sequence"/>
</dbReference>
<keyword evidence="3" id="KW-0807">Transducer</keyword>
<dbReference type="InterPro" id="IPR004090">
    <property type="entry name" value="Chemotax_Me-accpt_rcpt"/>
</dbReference>
<reference evidence="5 6" key="1">
    <citation type="submission" date="2021-03" db="EMBL/GenBank/DDBJ databases">
        <title>Genomic Encyclopedia of Type Strains, Phase IV (KMG-IV): sequencing the most valuable type-strain genomes for metagenomic binning, comparative biology and taxonomic classification.</title>
        <authorList>
            <person name="Goeker M."/>
        </authorList>
    </citation>
    <scope>NUCLEOTIDE SEQUENCE [LARGE SCALE GENOMIC DNA]</scope>
    <source>
        <strain evidence="5 6">DSM 27512</strain>
    </source>
</reference>
<feature type="domain" description="Methyl-accepting transducer" evidence="4">
    <location>
        <begin position="132"/>
        <end position="211"/>
    </location>
</feature>
<accession>A0ABS4KL36</accession>
<evidence type="ECO:0000313" key="6">
    <source>
        <dbReference type="Proteomes" id="UP001314903"/>
    </source>
</evidence>
<comment type="similarity">
    <text evidence="2">Belongs to the methyl-accepting chemotaxis (MCP) protein family.</text>
</comment>
<keyword evidence="1" id="KW-0145">Chemotaxis</keyword>
<evidence type="ECO:0000256" key="3">
    <source>
        <dbReference type="PROSITE-ProRule" id="PRU00284"/>
    </source>
</evidence>
<dbReference type="InterPro" id="IPR036291">
    <property type="entry name" value="NAD(P)-bd_dom_sf"/>
</dbReference>
<keyword evidence="6" id="KW-1185">Reference proteome</keyword>
<comment type="caution">
    <text evidence="5">The sequence shown here is derived from an EMBL/GenBank/DDBJ whole genome shotgun (WGS) entry which is preliminary data.</text>
</comment>
<dbReference type="EMBL" id="JAGGLI010000017">
    <property type="protein sequence ID" value="MBP2027856.1"/>
    <property type="molecule type" value="Genomic_DNA"/>
</dbReference>
<dbReference type="RefSeq" id="WP_209660918.1">
    <property type="nucleotide sequence ID" value="NZ_JAGGLI010000017.1"/>
</dbReference>
<evidence type="ECO:0000259" key="4">
    <source>
        <dbReference type="PROSITE" id="PS50111"/>
    </source>
</evidence>
<dbReference type="SUPFAM" id="SSF58104">
    <property type="entry name" value="Methyl-accepting chemotaxis protein (MCP) signaling domain"/>
    <property type="match status" value="1"/>
</dbReference>
<gene>
    <name evidence="5" type="ORF">J2Z35_001654</name>
</gene>
<dbReference type="InterPro" id="IPR051310">
    <property type="entry name" value="MCP_chemotaxis"/>
</dbReference>
<dbReference type="InterPro" id="IPR004089">
    <property type="entry name" value="MCPsignal_dom"/>
</dbReference>
<evidence type="ECO:0000256" key="2">
    <source>
        <dbReference type="ARBA" id="ARBA00029447"/>
    </source>
</evidence>
<dbReference type="Pfam" id="PF00015">
    <property type="entry name" value="MCPsignal"/>
    <property type="match status" value="1"/>
</dbReference>
<organism evidence="5 6">
    <name type="scientific">Acetoanaerobium pronyense</name>
    <dbReference type="NCBI Taxonomy" id="1482736"/>
    <lineage>
        <taxon>Bacteria</taxon>
        <taxon>Bacillati</taxon>
        <taxon>Bacillota</taxon>
        <taxon>Clostridia</taxon>
        <taxon>Peptostreptococcales</taxon>
        <taxon>Filifactoraceae</taxon>
        <taxon>Acetoanaerobium</taxon>
    </lineage>
</organism>
<dbReference type="Gene3D" id="6.10.250.3200">
    <property type="match status" value="1"/>
</dbReference>
<dbReference type="PRINTS" id="PR00260">
    <property type="entry name" value="CHEMTRNSDUCR"/>
</dbReference>
<sequence length="222" mass="24323">MNIVIVGAGNGGLKLIELFCIMKEVDIIAVIDKNMDSPGIQKAKELGIETFDDISEIPKNVHIVVEATGSEKVLEIIKDNVNPSVKIVESDIAEMLMLTVDHQRATSKKLREDLSEINHSLTTALDTSRGFVKKTDEMIREVNKITQQIKILGLNANIEAARAGEHGKGFSVVATEVQKMSDTTNHFASEISELLLSLSAENENIAKEIKNLDNIAVSQKCN</sequence>
<evidence type="ECO:0000256" key="1">
    <source>
        <dbReference type="ARBA" id="ARBA00022500"/>
    </source>
</evidence>
<dbReference type="Gene3D" id="3.40.50.720">
    <property type="entry name" value="NAD(P)-binding Rossmann-like Domain"/>
    <property type="match status" value="1"/>
</dbReference>